<protein>
    <recommendedName>
        <fullName evidence="1">Uroporphyrinogen decarboxylase (URO-D) domain-containing protein</fullName>
    </recommendedName>
</protein>
<dbReference type="PANTHER" id="PTHR47099">
    <property type="entry name" value="METHYLCOBAMIDE:COM METHYLTRANSFERASE MTBA"/>
    <property type="match status" value="1"/>
</dbReference>
<feature type="domain" description="Uroporphyrinogen decarboxylase (URO-D)" evidence="1">
    <location>
        <begin position="193"/>
        <end position="382"/>
    </location>
</feature>
<dbReference type="InterPro" id="IPR052024">
    <property type="entry name" value="Methanogen_methyltrans"/>
</dbReference>
<accession>A0A419F9Q8</accession>
<evidence type="ECO:0000259" key="1">
    <source>
        <dbReference type="Pfam" id="PF01208"/>
    </source>
</evidence>
<dbReference type="Proteomes" id="UP000285961">
    <property type="component" value="Unassembled WGS sequence"/>
</dbReference>
<dbReference type="SUPFAM" id="SSF51726">
    <property type="entry name" value="UROD/MetE-like"/>
    <property type="match status" value="1"/>
</dbReference>
<gene>
    <name evidence="2" type="ORF">C4532_00265</name>
</gene>
<dbReference type="InterPro" id="IPR038071">
    <property type="entry name" value="UROD/MetE-like_sf"/>
</dbReference>
<dbReference type="Pfam" id="PF01208">
    <property type="entry name" value="URO-D"/>
    <property type="match status" value="1"/>
</dbReference>
<dbReference type="AlphaFoldDB" id="A0A419F9Q8"/>
<sequence length="398" mass="44826">MTSKERVRTAVAHRESDRIPVFELSINSPVASDIMGRQMYVGYGGWLVGKMFSEYMMEERTLELVMRIFQDSIELYSHLELDLYPLPTLPLTTERVEPVGENQWKYTDPDSGFWRIITYNPESDFHSEIDSKLKQEGIEALREYVNWLEQCPSIAPPDMVAGLKAVLEPARERFFVLGQADILLPTGSSWLPLFLECMALEPELVERYFEATTTEMLSLIDAQAEAGVDGFIGGTDLAHTRSTLISPAMFRRFIFPHLRRITERCHSHSLAFFKHTDGNIESIEREFLLECGLDGYHAIEPSAGMDIRRLKQQYGDKITLLGNVDCGQVLTNGSQKDIIDAVRRCIRDAAPGGGYVLSSSNSIHSGIPTENFLTLLKAAREYGAYPIGAADSARRGRM</sequence>
<dbReference type="Gene3D" id="3.20.20.210">
    <property type="match status" value="1"/>
</dbReference>
<dbReference type="InterPro" id="IPR000257">
    <property type="entry name" value="Uroporphyrinogen_deCOase"/>
</dbReference>
<comment type="caution">
    <text evidence="2">The sequence shown here is derived from an EMBL/GenBank/DDBJ whole genome shotgun (WGS) entry which is preliminary data.</text>
</comment>
<dbReference type="EMBL" id="QZKI01000002">
    <property type="protein sequence ID" value="RJP75565.1"/>
    <property type="molecule type" value="Genomic_DNA"/>
</dbReference>
<dbReference type="GO" id="GO:0004853">
    <property type="term" value="F:uroporphyrinogen decarboxylase activity"/>
    <property type="evidence" value="ECO:0007669"/>
    <property type="project" value="InterPro"/>
</dbReference>
<organism evidence="2 3">
    <name type="scientific">Candidatus Abyssobacteria bacterium SURF_17</name>
    <dbReference type="NCBI Taxonomy" id="2093361"/>
    <lineage>
        <taxon>Bacteria</taxon>
        <taxon>Pseudomonadati</taxon>
        <taxon>Candidatus Hydrogenedentota</taxon>
        <taxon>Candidatus Abyssobacteria</taxon>
    </lineage>
</organism>
<dbReference type="PANTHER" id="PTHR47099:SF1">
    <property type="entry name" value="METHYLCOBAMIDE:COM METHYLTRANSFERASE MTBA"/>
    <property type="match status" value="1"/>
</dbReference>
<name>A0A419F9Q8_9BACT</name>
<proteinExistence type="predicted"/>
<evidence type="ECO:0000313" key="3">
    <source>
        <dbReference type="Proteomes" id="UP000285961"/>
    </source>
</evidence>
<dbReference type="GO" id="GO:0006779">
    <property type="term" value="P:porphyrin-containing compound biosynthetic process"/>
    <property type="evidence" value="ECO:0007669"/>
    <property type="project" value="InterPro"/>
</dbReference>
<evidence type="ECO:0000313" key="2">
    <source>
        <dbReference type="EMBL" id="RJP75565.1"/>
    </source>
</evidence>
<reference evidence="2 3" key="1">
    <citation type="journal article" date="2017" name="ISME J.">
        <title>Energy and carbon metabolisms in a deep terrestrial subsurface fluid microbial community.</title>
        <authorList>
            <person name="Momper L."/>
            <person name="Jungbluth S.P."/>
            <person name="Lee M.D."/>
            <person name="Amend J.P."/>
        </authorList>
    </citation>
    <scope>NUCLEOTIDE SEQUENCE [LARGE SCALE GENOMIC DNA]</scope>
    <source>
        <strain evidence="2">SURF_17</strain>
    </source>
</reference>